<dbReference type="Proteomes" id="UP000647587">
    <property type="component" value="Unassembled WGS sequence"/>
</dbReference>
<comment type="caution">
    <text evidence="2">The sequence shown here is derived from an EMBL/GenBank/DDBJ whole genome shotgun (WGS) entry which is preliminary data.</text>
</comment>
<evidence type="ECO:0000256" key="1">
    <source>
        <dbReference type="SAM" id="MobiDB-lite"/>
    </source>
</evidence>
<protein>
    <recommendedName>
        <fullName evidence="4">Secreted protein</fullName>
    </recommendedName>
</protein>
<organism evidence="2 3">
    <name type="scientific">Deinococcus malanensis</name>
    <dbReference type="NCBI Taxonomy" id="1706855"/>
    <lineage>
        <taxon>Bacteria</taxon>
        <taxon>Thermotogati</taxon>
        <taxon>Deinococcota</taxon>
        <taxon>Deinococci</taxon>
        <taxon>Deinococcales</taxon>
        <taxon>Deinococcaceae</taxon>
        <taxon>Deinococcus</taxon>
    </lineage>
</organism>
<evidence type="ECO:0008006" key="4">
    <source>
        <dbReference type="Google" id="ProtNLM"/>
    </source>
</evidence>
<sequence length="87" mass="9049">MGAGFAGLRVMGAGPILAVLGTVCTHQIPGVCGALRGPVVLPAHGRQLRQGADRVQAGQGRGRVLLRGKRRRGRPRSGREIRGGFGD</sequence>
<dbReference type="EMBL" id="BMPP01000007">
    <property type="protein sequence ID" value="GGK25848.1"/>
    <property type="molecule type" value="Genomic_DNA"/>
</dbReference>
<reference evidence="3" key="1">
    <citation type="journal article" date="2019" name="Int. J. Syst. Evol. Microbiol.">
        <title>The Global Catalogue of Microorganisms (GCM) 10K type strain sequencing project: providing services to taxonomists for standard genome sequencing and annotation.</title>
        <authorList>
            <consortium name="The Broad Institute Genomics Platform"/>
            <consortium name="The Broad Institute Genome Sequencing Center for Infectious Disease"/>
            <person name="Wu L."/>
            <person name="Ma J."/>
        </authorList>
    </citation>
    <scope>NUCLEOTIDE SEQUENCE [LARGE SCALE GENOMIC DNA]</scope>
    <source>
        <strain evidence="3">JCM 30331</strain>
    </source>
</reference>
<proteinExistence type="predicted"/>
<accession>A0ABQ2EX36</accession>
<name>A0ABQ2EX36_9DEIO</name>
<gene>
    <name evidence="2" type="ORF">GCM10008955_19480</name>
</gene>
<evidence type="ECO:0000313" key="2">
    <source>
        <dbReference type="EMBL" id="GGK25848.1"/>
    </source>
</evidence>
<keyword evidence="3" id="KW-1185">Reference proteome</keyword>
<feature type="region of interest" description="Disordered" evidence="1">
    <location>
        <begin position="66"/>
        <end position="87"/>
    </location>
</feature>
<evidence type="ECO:0000313" key="3">
    <source>
        <dbReference type="Proteomes" id="UP000647587"/>
    </source>
</evidence>
<feature type="compositionally biased region" description="Basic residues" evidence="1">
    <location>
        <begin position="66"/>
        <end position="76"/>
    </location>
</feature>
<feature type="compositionally biased region" description="Basic and acidic residues" evidence="1">
    <location>
        <begin position="77"/>
        <end position="87"/>
    </location>
</feature>